<dbReference type="GeneID" id="27308285"/>
<feature type="repeat" description="TPR" evidence="3">
    <location>
        <begin position="811"/>
        <end position="844"/>
    </location>
</feature>
<dbReference type="GO" id="GO:0000993">
    <property type="term" value="F:RNA polymerase II complex binding"/>
    <property type="evidence" value="ECO:0007669"/>
    <property type="project" value="TreeGrafter"/>
</dbReference>
<feature type="compositionally biased region" description="Basic residues" evidence="4">
    <location>
        <begin position="1098"/>
        <end position="1110"/>
    </location>
</feature>
<dbReference type="PROSITE" id="PS50005">
    <property type="entry name" value="TPR"/>
    <property type="match status" value="2"/>
</dbReference>
<keyword evidence="1" id="KW-0677">Repeat</keyword>
<dbReference type="HOGENOM" id="CLU_003008_0_1_1"/>
<name>A0A0D1Y341_9PEZI</name>
<evidence type="ECO:0000256" key="3">
    <source>
        <dbReference type="PROSITE-ProRule" id="PRU00339"/>
    </source>
</evidence>
<feature type="repeat" description="TPR" evidence="3">
    <location>
        <begin position="260"/>
        <end position="293"/>
    </location>
</feature>
<dbReference type="Pfam" id="PF07719">
    <property type="entry name" value="TPR_2"/>
    <property type="match status" value="1"/>
</dbReference>
<dbReference type="PANTHER" id="PTHR14027:SF2">
    <property type="entry name" value="RNA POLYMERASE-ASSOCIATED PROTEIN CTR9 HOMOLOG"/>
    <property type="match status" value="1"/>
</dbReference>
<dbReference type="PANTHER" id="PTHR14027">
    <property type="entry name" value="RNA POLYMERASE-ASSOCIATED PROTEIN CTR9"/>
    <property type="match status" value="1"/>
</dbReference>
<dbReference type="SMART" id="SM00028">
    <property type="entry name" value="TPR"/>
    <property type="match status" value="7"/>
</dbReference>
<dbReference type="Pfam" id="PF13181">
    <property type="entry name" value="TPR_8"/>
    <property type="match status" value="1"/>
</dbReference>
<feature type="compositionally biased region" description="Low complexity" evidence="4">
    <location>
        <begin position="1079"/>
        <end position="1088"/>
    </location>
</feature>
<evidence type="ECO:0008006" key="7">
    <source>
        <dbReference type="Google" id="ProtNLM"/>
    </source>
</evidence>
<evidence type="ECO:0000256" key="2">
    <source>
        <dbReference type="ARBA" id="ARBA00022803"/>
    </source>
</evidence>
<dbReference type="SUPFAM" id="SSF81901">
    <property type="entry name" value="HCP-like"/>
    <property type="match status" value="1"/>
</dbReference>
<dbReference type="FunCoup" id="A0A0D1Y341">
    <property type="interactions" value="932"/>
</dbReference>
<evidence type="ECO:0000256" key="4">
    <source>
        <dbReference type="SAM" id="MobiDB-lite"/>
    </source>
</evidence>
<dbReference type="OrthoDB" id="343875at2759"/>
<reference evidence="5 6" key="1">
    <citation type="submission" date="2015-01" db="EMBL/GenBank/DDBJ databases">
        <title>The Genome Sequence of Ochroconis gallopava CBS43764.</title>
        <authorList>
            <consortium name="The Broad Institute Genomics Platform"/>
            <person name="Cuomo C."/>
            <person name="de Hoog S."/>
            <person name="Gorbushina A."/>
            <person name="Stielow B."/>
            <person name="Teixiera M."/>
            <person name="Abouelleil A."/>
            <person name="Chapman S.B."/>
            <person name="Priest M."/>
            <person name="Young S.K."/>
            <person name="Wortman J."/>
            <person name="Nusbaum C."/>
            <person name="Birren B."/>
        </authorList>
    </citation>
    <scope>NUCLEOTIDE SEQUENCE [LARGE SCALE GENOMIC DNA]</scope>
    <source>
        <strain evidence="5 6">CBS 43764</strain>
    </source>
</reference>
<keyword evidence="6" id="KW-1185">Reference proteome</keyword>
<sequence>MADANGANGHAVVDNDRYAWMPTTVDIPLGEGDETDVVEISLTELWDDPTELCTLLENENIKPDFWFLTALAYAKQQKMDVAIGILKQGLSNFSGPKQAQDRLGILNALCWMYLWKCRDAPRVSVDNVVDAPAFWASSTQMASMNGAPGGEDSVKTKEHWLREATGALNEASRISPSYPPVFLARGVLSLLRASLQRPEERQDSLRQALKSFDDALRSSGNRNIMATMGKARVLYAMGKYSEAYTVYQSVLRAAPSQTDPDPRIGIGCCLWQLGHHEEAHNAWQRALELRPNSKTALMMNALYWLHASSQLPTTDPKFRPMYNRAMQELTQKAWKVDNRYPIINSTFGNFFMTMKRWPQMQKLAKTAIEQSEVSAIASDGWYLLARMAHSQGELKQALEFYSRSDQARGGDGRGGDDKGYLPAKFGMAQIKVLLEDNVDAKFRLERLYRQNRSPEVMTLLGTLYAEDYFANSIMGAKDEDKAEAWKKAVSLLEAVRTTWKDPKRKYTEDPDVLLNLARLYEIESPEKSMQCLQHVERLQIEKLPEDKREVDEGEDADRAMRIQLPPELINNIGCFQFLAEKYAQATQSFQDALDSCIRVNQEDVDNEVDTDALITSISYNLARSYEAQGDEQNLARATETYEGLLKRHPGYLDAHARLAKMKLDSDPSGEGPKKISEVYHSAEDNLEIRALYGYYLNKAKRKTNNIAEDQEQRHMKHTLRDYNKHDHYSLVAMGNVHLAIAREMDRLTDQDKEKRRKMYHKAVEFFAKALELDEKNAYAVQGLAIAITEDQKNLSAGIQLFTQVREVLKDVSVYMNLGHAYCELKQYARSIENYEAALQKDGGRDATLLACLGRTWLQRAKQENSLQGMKSALDYSQRAYEASRHSVPFKFNVAFVRIQIAQLLFALDKSKRTSADLQSALEGLDEAVQAFEEVAQSPKPPYPQRDIEQRAVMIRNTMRKQLERALEEQNEYEQANASRLAEGKARLEAEKQAREAAERARREKEAEQRAKIMEERRKMQERDQELAAARAEEERRREEEMMTTDEETGERKKRVKKKGQGGKRKKKDVDSESDGDGGTSSRARSRSVVDAEDEGEPRRKKKRTLHKKGRAEKPGKYKSAEFINSEDEDDDDGVAAPAANGDENGAPTPEAPADSPLPEIDDLPNEDGVEDEEDEEEAAVATRKRRPARIVEDEDEMDED</sequence>
<dbReference type="InterPro" id="IPR031101">
    <property type="entry name" value="Ctr9"/>
</dbReference>
<gene>
    <name evidence="5" type="ORF">PV09_00312</name>
</gene>
<dbReference type="InterPro" id="IPR019734">
    <property type="entry name" value="TPR_rpt"/>
</dbReference>
<dbReference type="InterPro" id="IPR013105">
    <property type="entry name" value="TPR_2"/>
</dbReference>
<feature type="compositionally biased region" description="Acidic residues" evidence="4">
    <location>
        <begin position="1159"/>
        <end position="1178"/>
    </location>
</feature>
<protein>
    <recommendedName>
        <fullName evidence="7">TPR-like protein</fullName>
    </recommendedName>
</protein>
<dbReference type="GO" id="GO:0006368">
    <property type="term" value="P:transcription elongation by RNA polymerase II"/>
    <property type="evidence" value="ECO:0007669"/>
    <property type="project" value="TreeGrafter"/>
</dbReference>
<proteinExistence type="predicted"/>
<evidence type="ECO:0000313" key="5">
    <source>
        <dbReference type="EMBL" id="KIW09426.1"/>
    </source>
</evidence>
<feature type="compositionally biased region" description="Basic residues" evidence="4">
    <location>
        <begin position="1051"/>
        <end position="1066"/>
    </location>
</feature>
<dbReference type="GO" id="GO:0016593">
    <property type="term" value="C:Cdc73/Paf1 complex"/>
    <property type="evidence" value="ECO:0007669"/>
    <property type="project" value="TreeGrafter"/>
</dbReference>
<dbReference type="InterPro" id="IPR011990">
    <property type="entry name" value="TPR-like_helical_dom_sf"/>
</dbReference>
<dbReference type="VEuPathDB" id="FungiDB:PV09_00312"/>
<dbReference type="Gene3D" id="1.25.40.10">
    <property type="entry name" value="Tetratricopeptide repeat domain"/>
    <property type="match status" value="4"/>
</dbReference>
<evidence type="ECO:0000256" key="1">
    <source>
        <dbReference type="ARBA" id="ARBA00022737"/>
    </source>
</evidence>
<feature type="compositionally biased region" description="Basic and acidic residues" evidence="4">
    <location>
        <begin position="981"/>
        <end position="1040"/>
    </location>
</feature>
<dbReference type="Proteomes" id="UP000053259">
    <property type="component" value="Unassembled WGS sequence"/>
</dbReference>
<dbReference type="SUPFAM" id="SSF48452">
    <property type="entry name" value="TPR-like"/>
    <property type="match status" value="2"/>
</dbReference>
<evidence type="ECO:0000313" key="6">
    <source>
        <dbReference type="Proteomes" id="UP000053259"/>
    </source>
</evidence>
<accession>A0A0D1Y341</accession>
<feature type="compositionally biased region" description="Acidic residues" evidence="4">
    <location>
        <begin position="1124"/>
        <end position="1133"/>
    </location>
</feature>
<dbReference type="AlphaFoldDB" id="A0A0D1Y341"/>
<dbReference type="Pfam" id="PF13432">
    <property type="entry name" value="TPR_16"/>
    <property type="match status" value="1"/>
</dbReference>
<dbReference type="InParanoid" id="A0A0D1Y341"/>
<dbReference type="GO" id="GO:0006355">
    <property type="term" value="P:regulation of DNA-templated transcription"/>
    <property type="evidence" value="ECO:0007669"/>
    <property type="project" value="InterPro"/>
</dbReference>
<organism evidence="5 6">
    <name type="scientific">Verruconis gallopava</name>
    <dbReference type="NCBI Taxonomy" id="253628"/>
    <lineage>
        <taxon>Eukaryota</taxon>
        <taxon>Fungi</taxon>
        <taxon>Dikarya</taxon>
        <taxon>Ascomycota</taxon>
        <taxon>Pezizomycotina</taxon>
        <taxon>Dothideomycetes</taxon>
        <taxon>Pleosporomycetidae</taxon>
        <taxon>Venturiales</taxon>
        <taxon>Sympoventuriaceae</taxon>
        <taxon>Verruconis</taxon>
    </lineage>
</organism>
<dbReference type="EMBL" id="KN847529">
    <property type="protein sequence ID" value="KIW09426.1"/>
    <property type="molecule type" value="Genomic_DNA"/>
</dbReference>
<keyword evidence="2 3" id="KW-0802">TPR repeat</keyword>
<dbReference type="Pfam" id="PF13174">
    <property type="entry name" value="TPR_6"/>
    <property type="match status" value="1"/>
</dbReference>
<dbReference type="RefSeq" id="XP_016219295.1">
    <property type="nucleotide sequence ID" value="XM_016353038.1"/>
</dbReference>
<dbReference type="STRING" id="253628.A0A0D1Y341"/>
<feature type="region of interest" description="Disordered" evidence="4">
    <location>
        <begin position="966"/>
        <end position="1200"/>
    </location>
</feature>